<dbReference type="CDD" id="cd04488">
    <property type="entry name" value="RecG_wedge_OBF"/>
    <property type="match status" value="1"/>
</dbReference>
<evidence type="ECO:0000256" key="2">
    <source>
        <dbReference type="ARBA" id="ARBA00022763"/>
    </source>
</evidence>
<dbReference type="Gene3D" id="2.40.50.140">
    <property type="entry name" value="Nucleic acid-binding proteins"/>
    <property type="match status" value="1"/>
</dbReference>
<evidence type="ECO:0000313" key="11">
    <source>
        <dbReference type="EMBL" id="RRC96366.1"/>
    </source>
</evidence>
<dbReference type="GO" id="GO:0003678">
    <property type="term" value="F:DNA helicase activity"/>
    <property type="evidence" value="ECO:0007669"/>
    <property type="project" value="TreeGrafter"/>
</dbReference>
<dbReference type="Proteomes" id="UP000280444">
    <property type="component" value="Unassembled WGS sequence"/>
</dbReference>
<dbReference type="AlphaFoldDB" id="A0A3P1SH77"/>
<dbReference type="Pfam" id="PF19833">
    <property type="entry name" value="RecG_dom3_C"/>
    <property type="match status" value="1"/>
</dbReference>
<feature type="compositionally biased region" description="Basic and acidic residues" evidence="8">
    <location>
        <begin position="411"/>
        <end position="426"/>
    </location>
</feature>
<evidence type="ECO:0000256" key="3">
    <source>
        <dbReference type="ARBA" id="ARBA00022801"/>
    </source>
</evidence>
<evidence type="ECO:0000313" key="12">
    <source>
        <dbReference type="Proteomes" id="UP000280444"/>
    </source>
</evidence>
<dbReference type="InterPro" id="IPR047112">
    <property type="entry name" value="RecG/Mfd"/>
</dbReference>
<sequence length="772" mass="83907">MNVLDTPLNLRLPAAVAKKCQAAGLHTVGDLLHHAPRRYYHWGTLTAMRSLHPGEDVSILARVVSATLVANRSRGGVRLEVTLTDGYEQMTATFFGANQYKLIPHQRLLTPGSTHLFAGKIGAYRGRLQLTHPQFEEAIEGDEEAARARQERPIPIYPLGKGLTPWVLSRAVGMILDDIGDDEIPDLVPDDIRRDHNLCSRAQALRALHQPTKDEDYQAARRMLAWQEAFVLQAALAYRRRTHEGDEAPACPPEGHGSRELLAKLRAHLPFTLTPSQEEAWAQISADLGRHTPMMRLLQGDVGSGKTIIALLALAQVVGAGHQGALMVPTEVLAEQHATSLRTLIPADCDLPVEVLTGTSTPRERARIQESMSSGVPLIVVGTHALIQDSVDFADCALVIVDEQHRFGVAQRDRLRERSRQRDNHDGQAPGPQSKAMTPHQCVMTATPIPRTIAMTVFGDLEETRMMGLPPGRTPVVTHLVSADNSQWLERLWVRAREEIDSGGRVYVVCPRIEGEGPAGANVDNGVLNGGGDEFIVDLDAEDALFSVEESVRDAHSGGAFSARPPLSAVMDIAPMLSEHPALEGVSIATLTSRTPSEEKSATLEAFARGACPLLVATTVIEVGVNVPEATMMVILDAQQFGLSQLHQLRGRVGRSNTPSICVAVHRAGLSPQSMARLEAFRQTTDGFELARADLKLRREGDVLGAGQSGRSSGLHFLSVLRDEEIIAEARSAALARVLQGSSAEDALAPYPALHREVRLMIADEAAWMERV</sequence>
<dbReference type="SMART" id="SM00487">
    <property type="entry name" value="DEXDc"/>
    <property type="match status" value="1"/>
</dbReference>
<keyword evidence="2" id="KW-0227">DNA damage</keyword>
<keyword evidence="3" id="KW-0378">Hydrolase</keyword>
<gene>
    <name evidence="11" type="ORF">EII11_01580</name>
</gene>
<keyword evidence="1" id="KW-0547">Nucleotide-binding</keyword>
<evidence type="ECO:0000256" key="4">
    <source>
        <dbReference type="ARBA" id="ARBA00022806"/>
    </source>
</evidence>
<keyword evidence="7" id="KW-0234">DNA repair</keyword>
<evidence type="ECO:0000256" key="1">
    <source>
        <dbReference type="ARBA" id="ARBA00022741"/>
    </source>
</evidence>
<evidence type="ECO:0000259" key="9">
    <source>
        <dbReference type="PROSITE" id="PS51192"/>
    </source>
</evidence>
<evidence type="ECO:0000256" key="5">
    <source>
        <dbReference type="ARBA" id="ARBA00022840"/>
    </source>
</evidence>
<evidence type="ECO:0000256" key="8">
    <source>
        <dbReference type="SAM" id="MobiDB-lite"/>
    </source>
</evidence>
<proteinExistence type="predicted"/>
<dbReference type="InterPro" id="IPR045562">
    <property type="entry name" value="RecG_dom3_C"/>
</dbReference>
<keyword evidence="5" id="KW-0067">ATP-binding</keyword>
<name>A0A3P1SH77_9ACTO</name>
<dbReference type="PANTHER" id="PTHR47964">
    <property type="entry name" value="ATP-DEPENDENT DNA HELICASE HOMOLOG RECG, CHLOROPLASTIC"/>
    <property type="match status" value="1"/>
</dbReference>
<dbReference type="SMART" id="SM00490">
    <property type="entry name" value="HELICc"/>
    <property type="match status" value="1"/>
</dbReference>
<dbReference type="OrthoDB" id="9804325at2"/>
<keyword evidence="6" id="KW-0238">DNA-binding</keyword>
<keyword evidence="4 11" id="KW-0347">Helicase</keyword>
<dbReference type="Pfam" id="PF00271">
    <property type="entry name" value="Helicase_C"/>
    <property type="match status" value="1"/>
</dbReference>
<dbReference type="SUPFAM" id="SSF52540">
    <property type="entry name" value="P-loop containing nucleoside triphosphate hydrolases"/>
    <property type="match status" value="2"/>
</dbReference>
<feature type="domain" description="Helicase ATP-binding" evidence="9">
    <location>
        <begin position="287"/>
        <end position="466"/>
    </location>
</feature>
<dbReference type="GO" id="GO:0016787">
    <property type="term" value="F:hydrolase activity"/>
    <property type="evidence" value="ECO:0007669"/>
    <property type="project" value="UniProtKB-KW"/>
</dbReference>
<dbReference type="PROSITE" id="PS51192">
    <property type="entry name" value="HELICASE_ATP_BIND_1"/>
    <property type="match status" value="1"/>
</dbReference>
<keyword evidence="12" id="KW-1185">Reference proteome</keyword>
<dbReference type="Gene3D" id="3.40.50.300">
    <property type="entry name" value="P-loop containing nucleotide triphosphate hydrolases"/>
    <property type="match status" value="2"/>
</dbReference>
<evidence type="ECO:0000259" key="10">
    <source>
        <dbReference type="PROSITE" id="PS51194"/>
    </source>
</evidence>
<dbReference type="GO" id="GO:0003677">
    <property type="term" value="F:DNA binding"/>
    <property type="evidence" value="ECO:0007669"/>
    <property type="project" value="UniProtKB-KW"/>
</dbReference>
<comment type="caution">
    <text evidence="11">The sequence shown here is derived from an EMBL/GenBank/DDBJ whole genome shotgun (WGS) entry which is preliminary data.</text>
</comment>
<dbReference type="PANTHER" id="PTHR47964:SF1">
    <property type="entry name" value="ATP-DEPENDENT DNA HELICASE HOMOLOG RECG, CHLOROPLASTIC"/>
    <property type="match status" value="1"/>
</dbReference>
<dbReference type="SUPFAM" id="SSF50249">
    <property type="entry name" value="Nucleic acid-binding proteins"/>
    <property type="match status" value="1"/>
</dbReference>
<evidence type="ECO:0000256" key="7">
    <source>
        <dbReference type="ARBA" id="ARBA00023204"/>
    </source>
</evidence>
<dbReference type="InterPro" id="IPR014001">
    <property type="entry name" value="Helicase_ATP-bd"/>
</dbReference>
<dbReference type="RefSeq" id="WP_124867880.1">
    <property type="nucleotide sequence ID" value="NZ_RQZF01000001.1"/>
</dbReference>
<accession>A0A3P1SH77</accession>
<organism evidence="11 12">
    <name type="scientific">Schaalia canis</name>
    <dbReference type="NCBI Taxonomy" id="100469"/>
    <lineage>
        <taxon>Bacteria</taxon>
        <taxon>Bacillati</taxon>
        <taxon>Actinomycetota</taxon>
        <taxon>Actinomycetes</taxon>
        <taxon>Actinomycetales</taxon>
        <taxon>Actinomycetaceae</taxon>
        <taxon>Schaalia</taxon>
    </lineage>
</organism>
<dbReference type="InterPro" id="IPR001650">
    <property type="entry name" value="Helicase_C-like"/>
</dbReference>
<reference evidence="11 12" key="1">
    <citation type="submission" date="2018-11" db="EMBL/GenBank/DDBJ databases">
        <title>Genomes From Bacteria Associated with the Canine Oral Cavity: a Test Case for Automated Genome-Based Taxonomic Assignment.</title>
        <authorList>
            <person name="Coil D.A."/>
            <person name="Jospin G."/>
            <person name="Darling A.E."/>
            <person name="Wallis C."/>
            <person name="Davis I.J."/>
            <person name="Harris S."/>
            <person name="Eisen J.A."/>
            <person name="Holcombe L.J."/>
            <person name="O'Flynn C."/>
        </authorList>
    </citation>
    <scope>NUCLEOTIDE SEQUENCE [LARGE SCALE GENOMIC DNA]</scope>
    <source>
        <strain evidence="11 12">OH770</strain>
    </source>
</reference>
<dbReference type="GO" id="GO:0006281">
    <property type="term" value="P:DNA repair"/>
    <property type="evidence" value="ECO:0007669"/>
    <property type="project" value="UniProtKB-KW"/>
</dbReference>
<feature type="region of interest" description="Disordered" evidence="8">
    <location>
        <begin position="411"/>
        <end position="438"/>
    </location>
</feature>
<protein>
    <submittedName>
        <fullName evidence="11">ATP-dependent DNA helicase RecG</fullName>
    </submittedName>
</protein>
<dbReference type="EMBL" id="RQZF01000001">
    <property type="protein sequence ID" value="RRC96366.1"/>
    <property type="molecule type" value="Genomic_DNA"/>
</dbReference>
<dbReference type="Pfam" id="PF00270">
    <property type="entry name" value="DEAD"/>
    <property type="match status" value="1"/>
</dbReference>
<dbReference type="InterPro" id="IPR012340">
    <property type="entry name" value="NA-bd_OB-fold"/>
</dbReference>
<dbReference type="InterPro" id="IPR011545">
    <property type="entry name" value="DEAD/DEAH_box_helicase_dom"/>
</dbReference>
<feature type="domain" description="Helicase C-terminal" evidence="10">
    <location>
        <begin position="540"/>
        <end position="696"/>
    </location>
</feature>
<dbReference type="PROSITE" id="PS51194">
    <property type="entry name" value="HELICASE_CTER"/>
    <property type="match status" value="1"/>
</dbReference>
<dbReference type="InterPro" id="IPR027417">
    <property type="entry name" value="P-loop_NTPase"/>
</dbReference>
<evidence type="ECO:0000256" key="6">
    <source>
        <dbReference type="ARBA" id="ARBA00023125"/>
    </source>
</evidence>
<dbReference type="GO" id="GO:0005524">
    <property type="term" value="F:ATP binding"/>
    <property type="evidence" value="ECO:0007669"/>
    <property type="project" value="UniProtKB-KW"/>
</dbReference>